<feature type="region of interest" description="Disordered" evidence="1">
    <location>
        <begin position="1"/>
        <end position="141"/>
    </location>
</feature>
<feature type="compositionally biased region" description="Basic and acidic residues" evidence="1">
    <location>
        <begin position="802"/>
        <end position="811"/>
    </location>
</feature>
<feature type="region of interest" description="Disordered" evidence="1">
    <location>
        <begin position="868"/>
        <end position="937"/>
    </location>
</feature>
<name>A0A0G4HI39_9ALVE</name>
<dbReference type="VEuPathDB" id="CryptoDB:Cvel_1053"/>
<sequence>MGFGAHGQGHGGSHDFGASPANMNMHTERSPAGAAFPPHGHGQADFPDDHGLNHHHDDDHSHTPGGAHGYGQHPSAASTQGHGHGHGGDSVEAHASSADQFAVGGHIGDGGINQAGGSSSAGAYASSDQPHQNQNGVVEPFRPPLAAPFKMYDCRDTNCPGRFLVRRALEELNIGPQQLTDEMKILVRQIKPHDGSANQEDRALEVLKQVTDKAVGETGTGLDEMWCSDIFCPFIPPPFQAMTPEQNDLQTHKRKDLPDNEQPRLESAQLFVMPNAEGMKIERGKKESGRKKGGEDLFIARKRYDDCFRYRRMVWHTDQNKQNIAFRYKGTEMCFYWIFPKRDAKGSRQEPSSYTHHNMMGHSHSLPHTLPQSHPALVTAPRPAMHEMSGAVSGFMPQPQPGLPLQHPGVSPGYDRSLAGFVQPGGWGSDLRLLWVDSDTGGGLPVVPCQNFAKRKSLSVGNVRFRTEFHEYTWLDQDDSEVLDDLKTPPFLQPPHHQSPNQIKREGETTASSTNKRPPRRTKRSLVRVVGSNYRACFVFACRLAETIDRTQGRRRGRKIHLGPSVRERSMNVEERQATEHLPTFFRKQEMWRFTNHAIVVDLEFMGADQNTETFLILILICPDPLSGSLLCGITFFVENSAVPALQADEIARQLHAVTMPHWEPDGLSAWEGVTPQMMAVGVGGFLPSRYGGFLLSTPQQLSEELGAWQSKLELLSRLSQEPSVWEQFMRLRSDAHPSCLVFIAYDGRTAFELSEHERFLRDSRKNQVAQFEPVDLSQDAFKRMGDSVVSHGYTSLFLKEPPTRAEKTGTKGEGGGSSSSSSASSATASAQAAAVAVCLPISGGEFVDILGRQVESCYSPNFLHRGGDAATESSSTKQRGGVSASSSGGGRGGGKGEDERSGEPALKKVKYEGAEGEQPGGSGSGSADVVVPVPTR</sequence>
<feature type="compositionally biased region" description="Low complexity" evidence="1">
    <location>
        <begin position="115"/>
        <end position="127"/>
    </location>
</feature>
<feature type="compositionally biased region" description="Low complexity" evidence="1">
    <location>
        <begin position="926"/>
        <end position="937"/>
    </location>
</feature>
<protein>
    <submittedName>
        <fullName evidence="2">Uncharacterized protein</fullName>
    </submittedName>
</protein>
<feature type="region of interest" description="Disordered" evidence="1">
    <location>
        <begin position="800"/>
        <end position="824"/>
    </location>
</feature>
<feature type="compositionally biased region" description="Gly residues" evidence="1">
    <location>
        <begin position="105"/>
        <end position="114"/>
    </location>
</feature>
<reference evidence="2" key="1">
    <citation type="submission" date="2014-11" db="EMBL/GenBank/DDBJ databases">
        <authorList>
            <person name="Otto D Thomas"/>
            <person name="Naeem Raeece"/>
        </authorList>
    </citation>
    <scope>NUCLEOTIDE SEQUENCE</scope>
</reference>
<accession>A0A0G4HI39</accession>
<evidence type="ECO:0000256" key="1">
    <source>
        <dbReference type="SAM" id="MobiDB-lite"/>
    </source>
</evidence>
<feature type="region of interest" description="Disordered" evidence="1">
    <location>
        <begin position="485"/>
        <end position="525"/>
    </location>
</feature>
<gene>
    <name evidence="2" type="ORF">Cvel_1053</name>
</gene>
<feature type="compositionally biased region" description="Basic and acidic residues" evidence="1">
    <location>
        <begin position="895"/>
        <end position="914"/>
    </location>
</feature>
<evidence type="ECO:0000313" key="2">
    <source>
        <dbReference type="EMBL" id="CEM43679.1"/>
    </source>
</evidence>
<feature type="compositionally biased region" description="Basic and acidic residues" evidence="1">
    <location>
        <begin position="47"/>
        <end position="62"/>
    </location>
</feature>
<dbReference type="PhylomeDB" id="A0A0G4HI39"/>
<organism evidence="2">
    <name type="scientific">Chromera velia CCMP2878</name>
    <dbReference type="NCBI Taxonomy" id="1169474"/>
    <lineage>
        <taxon>Eukaryota</taxon>
        <taxon>Sar</taxon>
        <taxon>Alveolata</taxon>
        <taxon>Colpodellida</taxon>
        <taxon>Chromeraceae</taxon>
        <taxon>Chromera</taxon>
    </lineage>
</organism>
<proteinExistence type="predicted"/>
<dbReference type="EMBL" id="CDMZ01002736">
    <property type="protein sequence ID" value="CEM43679.1"/>
    <property type="molecule type" value="Genomic_DNA"/>
</dbReference>
<feature type="compositionally biased region" description="Gly residues" evidence="1">
    <location>
        <begin position="1"/>
        <end position="11"/>
    </location>
</feature>
<dbReference type="AlphaFoldDB" id="A0A0G4HI39"/>